<evidence type="ECO:0000313" key="3">
    <source>
        <dbReference type="Proteomes" id="UP000557717"/>
    </source>
</evidence>
<accession>A0A840VAE3</accession>
<sequence>MGTVSRKEALRVRAWEKFCEKECGVYPPKLAAAELGMTTQGVRSASDAGWISYFLVGRERFYSRRDVSRYRHNPRRPGCPNTLPPPHLGTANKTREMIDSL</sequence>
<comment type="caution">
    <text evidence="2">The sequence shown here is derived from an EMBL/GenBank/DDBJ whole genome shotgun (WGS) entry which is preliminary data.</text>
</comment>
<evidence type="ECO:0000256" key="1">
    <source>
        <dbReference type="SAM" id="MobiDB-lite"/>
    </source>
</evidence>
<evidence type="ECO:0008006" key="4">
    <source>
        <dbReference type="Google" id="ProtNLM"/>
    </source>
</evidence>
<organism evidence="2 3">
    <name type="scientific">Haloferula luteola</name>
    <dbReference type="NCBI Taxonomy" id="595692"/>
    <lineage>
        <taxon>Bacteria</taxon>
        <taxon>Pseudomonadati</taxon>
        <taxon>Verrucomicrobiota</taxon>
        <taxon>Verrucomicrobiia</taxon>
        <taxon>Verrucomicrobiales</taxon>
        <taxon>Verrucomicrobiaceae</taxon>
        <taxon>Haloferula</taxon>
    </lineage>
</organism>
<proteinExistence type="predicted"/>
<dbReference type="EMBL" id="JACHFD010000001">
    <property type="protein sequence ID" value="MBB5349881.1"/>
    <property type="molecule type" value="Genomic_DNA"/>
</dbReference>
<reference evidence="2 3" key="1">
    <citation type="submission" date="2020-08" db="EMBL/GenBank/DDBJ databases">
        <title>Genomic Encyclopedia of Type Strains, Phase IV (KMG-IV): sequencing the most valuable type-strain genomes for metagenomic binning, comparative biology and taxonomic classification.</title>
        <authorList>
            <person name="Goeker M."/>
        </authorList>
    </citation>
    <scope>NUCLEOTIDE SEQUENCE [LARGE SCALE GENOMIC DNA]</scope>
    <source>
        <strain evidence="2 3">YC6886</strain>
    </source>
</reference>
<keyword evidence="3" id="KW-1185">Reference proteome</keyword>
<feature type="region of interest" description="Disordered" evidence="1">
    <location>
        <begin position="72"/>
        <end position="101"/>
    </location>
</feature>
<name>A0A840VAE3_9BACT</name>
<protein>
    <recommendedName>
        <fullName evidence="4">Helix-turn-helix domain-containing protein</fullName>
    </recommendedName>
</protein>
<dbReference type="Proteomes" id="UP000557717">
    <property type="component" value="Unassembled WGS sequence"/>
</dbReference>
<dbReference type="AlphaFoldDB" id="A0A840VAE3"/>
<evidence type="ECO:0000313" key="2">
    <source>
        <dbReference type="EMBL" id="MBB5349881.1"/>
    </source>
</evidence>
<gene>
    <name evidence="2" type="ORF">HNR46_000102</name>
</gene>